<dbReference type="AlphaFoldDB" id="A0A0G0Q7C9"/>
<dbReference type="STRING" id="1619100.UT34_C0001G0380"/>
<dbReference type="EMBL" id="LBWK01000001">
    <property type="protein sequence ID" value="KKR06340.1"/>
    <property type="molecule type" value="Genomic_DNA"/>
</dbReference>
<reference evidence="2 3" key="1">
    <citation type="journal article" date="2015" name="Nature">
        <title>rRNA introns, odd ribosomes, and small enigmatic genomes across a large radiation of phyla.</title>
        <authorList>
            <person name="Brown C.T."/>
            <person name="Hug L.A."/>
            <person name="Thomas B.C."/>
            <person name="Sharon I."/>
            <person name="Castelle C.J."/>
            <person name="Singh A."/>
            <person name="Wilkins M.J."/>
            <person name="Williams K.H."/>
            <person name="Banfield J.F."/>
        </authorList>
    </citation>
    <scope>NUCLEOTIDE SEQUENCE [LARGE SCALE GENOMIC DNA]</scope>
</reference>
<evidence type="ECO:0000313" key="3">
    <source>
        <dbReference type="Proteomes" id="UP000034799"/>
    </source>
</evidence>
<evidence type="ECO:0000256" key="1">
    <source>
        <dbReference type="SAM" id="Phobius"/>
    </source>
</evidence>
<evidence type="ECO:0000313" key="2">
    <source>
        <dbReference type="EMBL" id="KKR06340.1"/>
    </source>
</evidence>
<keyword evidence="1" id="KW-0472">Membrane</keyword>
<accession>A0A0G0Q7C9</accession>
<proteinExistence type="predicted"/>
<keyword evidence="1" id="KW-1133">Transmembrane helix</keyword>
<feature type="transmembrane region" description="Helical" evidence="1">
    <location>
        <begin position="295"/>
        <end position="317"/>
    </location>
</feature>
<dbReference type="Proteomes" id="UP000034799">
    <property type="component" value="Unassembled WGS sequence"/>
</dbReference>
<protein>
    <recommendedName>
        <fullName evidence="4">DUF916 domain-containing protein</fullName>
    </recommendedName>
</protein>
<evidence type="ECO:0008006" key="4">
    <source>
        <dbReference type="Google" id="ProtNLM"/>
    </source>
</evidence>
<comment type="caution">
    <text evidence="2">The sequence shown here is derived from an EMBL/GenBank/DDBJ whole genome shotgun (WGS) entry which is preliminary data.</text>
</comment>
<organism evidence="2 3">
    <name type="scientific">candidate division WS6 bacterium GW2011_GWF2_39_15</name>
    <dbReference type="NCBI Taxonomy" id="1619100"/>
    <lineage>
        <taxon>Bacteria</taxon>
        <taxon>Candidatus Dojkabacteria</taxon>
    </lineage>
</organism>
<sequence length="351" mass="39320">MKIATTKKIVYLAVSILSTVLFFSINKSAYALGEAGLSIGFAPTAVYLELEPGKTYKDKLTFWNLAPSTITYDVKIKGFKQIEDVPGTSRIQTDFEELNDPYSAAKWIKVDKESVQLHPNEYFILPYTIQVPEDVAAGEFHALVYLESQKPTNSSNTSSIALADLGSGPAFLITTSKDLVEEAEIEFFKPEQVFYEYPPVKLLTRYLNKGNTHITPAGDIIFYNFLGQEVDRIQFNQHKQSLLRSNAATYVNDWESDGLFLKNGKVAIGPIEAKLITTYRAKFPGFAPLSATTSFWILPWKIMLAILLAIGAIIYIITRKRVKKSSENPSTAYINNPYYDNSPHQNTANPN</sequence>
<keyword evidence="1" id="KW-0812">Transmembrane</keyword>
<name>A0A0G0Q7C9_9BACT</name>
<gene>
    <name evidence="2" type="ORF">UT34_C0001G0380</name>
</gene>